<dbReference type="PANTHER" id="PTHR11474">
    <property type="entry name" value="TYROSINASE FAMILY MEMBER"/>
    <property type="match status" value="1"/>
</dbReference>
<reference evidence="6 7" key="1">
    <citation type="journal article" date="2015" name="Genome Biol. Evol.">
        <title>Phylogenomic analyses indicate that early fungi evolved digesting cell walls of algal ancestors of land plants.</title>
        <authorList>
            <person name="Chang Y."/>
            <person name="Wang S."/>
            <person name="Sekimoto S."/>
            <person name="Aerts A.L."/>
            <person name="Choi C."/>
            <person name="Clum A."/>
            <person name="LaButti K.M."/>
            <person name="Lindquist E.A."/>
            <person name="Yee Ngan C."/>
            <person name="Ohm R.A."/>
            <person name="Salamov A.A."/>
            <person name="Grigoriev I.V."/>
            <person name="Spatafora J.W."/>
            <person name="Berbee M.L."/>
        </authorList>
    </citation>
    <scope>NUCLEOTIDE SEQUENCE [LARGE SCALE GENOMIC DNA]</scope>
    <source>
        <strain evidence="6 7">NRRL 28638</strain>
    </source>
</reference>
<keyword evidence="7" id="KW-1185">Reference proteome</keyword>
<accession>A0A137NQN3</accession>
<dbReference type="Pfam" id="PF00264">
    <property type="entry name" value="Tyrosinase"/>
    <property type="match status" value="1"/>
</dbReference>
<evidence type="ECO:0000259" key="4">
    <source>
        <dbReference type="PROSITE" id="PS00497"/>
    </source>
</evidence>
<dbReference type="EMBL" id="KQ965033">
    <property type="protein sequence ID" value="KXN64980.1"/>
    <property type="molecule type" value="Genomic_DNA"/>
</dbReference>
<proteinExistence type="predicted"/>
<dbReference type="PRINTS" id="PR00092">
    <property type="entry name" value="TYROSINASE"/>
</dbReference>
<dbReference type="PANTHER" id="PTHR11474:SF126">
    <property type="entry name" value="TYROSINASE-LIKE PROTEIN TYR-1-RELATED"/>
    <property type="match status" value="1"/>
</dbReference>
<evidence type="ECO:0000256" key="3">
    <source>
        <dbReference type="SAM" id="SignalP"/>
    </source>
</evidence>
<organism evidence="6 7">
    <name type="scientific">Conidiobolus coronatus (strain ATCC 28846 / CBS 209.66 / NRRL 28638)</name>
    <name type="common">Delacroixia coronata</name>
    <dbReference type="NCBI Taxonomy" id="796925"/>
    <lineage>
        <taxon>Eukaryota</taxon>
        <taxon>Fungi</taxon>
        <taxon>Fungi incertae sedis</taxon>
        <taxon>Zoopagomycota</taxon>
        <taxon>Entomophthoromycotina</taxon>
        <taxon>Entomophthoromycetes</taxon>
        <taxon>Entomophthorales</taxon>
        <taxon>Ancylistaceae</taxon>
        <taxon>Conidiobolus</taxon>
    </lineage>
</organism>
<keyword evidence="3" id="KW-0732">Signal</keyword>
<sequence length="393" mass="45525">MLLINIIISLFSFQSVIGQSRCTQGNTKTRKNILNFSSEELRKWLDVTKKFSQTARFNELSKIHNDNNNYIHGKELFLPWHRKFLATYEDELLKMDSSVILPFVDWTTYSSSPHRHPIFQNNRYGGNGNRNNNWCLDSGTFARNTVTNPRRKCLQRRYDLNDNTELSSFSSKEEVQSAIDRSNRYTDFRRAVEGNIHNLPHYYIGDGEFDMATLHSPNDPLFYLHHAFIDRAWFQWQLKKESRFGEYNSNNERVSKNDRLVALGGIVGDVLDPRKGLCYQYESDTARTNMQSSLERSSVMSNNQTEFTTNLNLNIWDRIKAIPFNKESDEIPNIGKIPPGSGKCLIPKPGKLSPEFLGMMNIDYKEYEENRIMSVKVIQLLNSDPGYKPAEGC</sequence>
<feature type="signal peptide" evidence="3">
    <location>
        <begin position="1"/>
        <end position="18"/>
    </location>
</feature>
<dbReference type="STRING" id="796925.A0A137NQN3"/>
<keyword evidence="1" id="KW-0479">Metal-binding</keyword>
<dbReference type="InterPro" id="IPR008922">
    <property type="entry name" value="Di-copper_centre_dom_sf"/>
</dbReference>
<evidence type="ECO:0000313" key="6">
    <source>
        <dbReference type="EMBL" id="KXN64980.1"/>
    </source>
</evidence>
<keyword evidence="2" id="KW-0186">Copper</keyword>
<protein>
    <submittedName>
        <fullName evidence="6">Di-copper centre-containing protein</fullName>
    </submittedName>
</protein>
<dbReference type="InterPro" id="IPR002227">
    <property type="entry name" value="Tyrosinase_Cu-bd"/>
</dbReference>
<dbReference type="AlphaFoldDB" id="A0A137NQN3"/>
<evidence type="ECO:0000313" key="7">
    <source>
        <dbReference type="Proteomes" id="UP000070444"/>
    </source>
</evidence>
<feature type="domain" description="Tyrosinase copper-binding" evidence="4">
    <location>
        <begin position="72"/>
        <end position="89"/>
    </location>
</feature>
<dbReference type="Proteomes" id="UP000070444">
    <property type="component" value="Unassembled WGS sequence"/>
</dbReference>
<evidence type="ECO:0000256" key="1">
    <source>
        <dbReference type="ARBA" id="ARBA00022723"/>
    </source>
</evidence>
<name>A0A137NQN3_CONC2</name>
<evidence type="ECO:0000259" key="5">
    <source>
        <dbReference type="PROSITE" id="PS00498"/>
    </source>
</evidence>
<dbReference type="GO" id="GO:0046872">
    <property type="term" value="F:metal ion binding"/>
    <property type="evidence" value="ECO:0007669"/>
    <property type="project" value="UniProtKB-KW"/>
</dbReference>
<dbReference type="PROSITE" id="PS00498">
    <property type="entry name" value="TYROSINASE_2"/>
    <property type="match status" value="1"/>
</dbReference>
<dbReference type="OrthoDB" id="6132182at2759"/>
<dbReference type="GO" id="GO:0016491">
    <property type="term" value="F:oxidoreductase activity"/>
    <property type="evidence" value="ECO:0007669"/>
    <property type="project" value="InterPro"/>
</dbReference>
<feature type="domain" description="Tyrosinase copper-binding" evidence="5">
    <location>
        <begin position="219"/>
        <end position="230"/>
    </location>
</feature>
<dbReference type="PROSITE" id="PS00497">
    <property type="entry name" value="TYROSINASE_1"/>
    <property type="match status" value="1"/>
</dbReference>
<evidence type="ECO:0000256" key="2">
    <source>
        <dbReference type="ARBA" id="ARBA00023008"/>
    </source>
</evidence>
<dbReference type="Gene3D" id="1.10.1280.10">
    <property type="entry name" value="Di-copper center containing domain from catechol oxidase"/>
    <property type="match status" value="1"/>
</dbReference>
<feature type="chain" id="PRO_5007293971" evidence="3">
    <location>
        <begin position="19"/>
        <end position="393"/>
    </location>
</feature>
<dbReference type="InterPro" id="IPR050316">
    <property type="entry name" value="Tyrosinase/Hemocyanin"/>
</dbReference>
<dbReference type="SUPFAM" id="SSF48056">
    <property type="entry name" value="Di-copper centre-containing domain"/>
    <property type="match status" value="1"/>
</dbReference>
<gene>
    <name evidence="6" type="ORF">CONCODRAFT_13599</name>
</gene>